<protein>
    <submittedName>
        <fullName evidence="1">Uncharacterized protein</fullName>
    </submittedName>
</protein>
<organism evidence="1">
    <name type="scientific">Fagus sylvatica</name>
    <name type="common">Beechnut</name>
    <dbReference type="NCBI Taxonomy" id="28930"/>
    <lineage>
        <taxon>Eukaryota</taxon>
        <taxon>Viridiplantae</taxon>
        <taxon>Streptophyta</taxon>
        <taxon>Embryophyta</taxon>
        <taxon>Tracheophyta</taxon>
        <taxon>Spermatophyta</taxon>
        <taxon>Magnoliopsida</taxon>
        <taxon>eudicotyledons</taxon>
        <taxon>Gunneridae</taxon>
        <taxon>Pentapetalae</taxon>
        <taxon>rosids</taxon>
        <taxon>fabids</taxon>
        <taxon>Fagales</taxon>
        <taxon>Fagaceae</taxon>
        <taxon>Fagus</taxon>
    </lineage>
</organism>
<gene>
    <name evidence="1" type="ORF">FSB_LOCUS2062</name>
</gene>
<proteinExistence type="predicted"/>
<dbReference type="EMBL" id="OIVN01000096">
    <property type="protein sequence ID" value="SPC74180.1"/>
    <property type="molecule type" value="Genomic_DNA"/>
</dbReference>
<evidence type="ECO:0000313" key="1">
    <source>
        <dbReference type="EMBL" id="SPC74180.1"/>
    </source>
</evidence>
<dbReference type="AlphaFoldDB" id="A0A2N9EHL9"/>
<accession>A0A2N9EHL9</accession>
<sequence>MQHIVGVRNKKLWLLEVGVFELFFRVFPVKIPAKRGKLPANRELHVVAGVAIFPTHLGSRINFVVLYFWETELRTERYGPVNRGRRSVFGPSEGIFPVRIPARPGKILAIREFHVVHECVFFPTCPGLRINLLRVRKTLCASVATSVGKFLEISAQPYFVGLFLRAWPCTEASLGSQDMILRTEAVGMFLMPRGHLLTEIPGLTGGALDDPKVARQTWSDFGKCVPDPVLRLFGVMSPRRIRPDLVRDCLVLRADTRENPGVHLGLRASPSGVQMDIPGFEEDRTGCEKTAFDRRSVFAPTSYR</sequence>
<reference evidence="1" key="1">
    <citation type="submission" date="2018-02" db="EMBL/GenBank/DDBJ databases">
        <authorList>
            <person name="Cohen D.B."/>
            <person name="Kent A.D."/>
        </authorList>
    </citation>
    <scope>NUCLEOTIDE SEQUENCE</scope>
</reference>
<name>A0A2N9EHL9_FAGSY</name>